<accession>A0A5B7I5U5</accession>
<evidence type="ECO:0000313" key="2">
    <source>
        <dbReference type="Proteomes" id="UP000324222"/>
    </source>
</evidence>
<organism evidence="1 2">
    <name type="scientific">Portunus trituberculatus</name>
    <name type="common">Swimming crab</name>
    <name type="synonym">Neptunus trituberculatus</name>
    <dbReference type="NCBI Taxonomy" id="210409"/>
    <lineage>
        <taxon>Eukaryota</taxon>
        <taxon>Metazoa</taxon>
        <taxon>Ecdysozoa</taxon>
        <taxon>Arthropoda</taxon>
        <taxon>Crustacea</taxon>
        <taxon>Multicrustacea</taxon>
        <taxon>Malacostraca</taxon>
        <taxon>Eumalacostraca</taxon>
        <taxon>Eucarida</taxon>
        <taxon>Decapoda</taxon>
        <taxon>Pleocyemata</taxon>
        <taxon>Brachyura</taxon>
        <taxon>Eubrachyura</taxon>
        <taxon>Portunoidea</taxon>
        <taxon>Portunidae</taxon>
        <taxon>Portuninae</taxon>
        <taxon>Portunus</taxon>
    </lineage>
</organism>
<dbReference type="AlphaFoldDB" id="A0A5B7I5U5"/>
<reference evidence="1 2" key="1">
    <citation type="submission" date="2019-05" db="EMBL/GenBank/DDBJ databases">
        <title>Another draft genome of Portunus trituberculatus and its Hox gene families provides insights of decapod evolution.</title>
        <authorList>
            <person name="Jeong J.-H."/>
            <person name="Song I."/>
            <person name="Kim S."/>
            <person name="Choi T."/>
            <person name="Kim D."/>
            <person name="Ryu S."/>
            <person name="Kim W."/>
        </authorList>
    </citation>
    <scope>NUCLEOTIDE SEQUENCE [LARGE SCALE GENOMIC DNA]</scope>
    <source>
        <tissue evidence="1">Muscle</tissue>
    </source>
</reference>
<dbReference type="Proteomes" id="UP000324222">
    <property type="component" value="Unassembled WGS sequence"/>
</dbReference>
<sequence length="18" mass="1975">MFSTSFGFPLLSLTTLVN</sequence>
<protein>
    <submittedName>
        <fullName evidence="1">Uncharacterized protein</fullName>
    </submittedName>
</protein>
<gene>
    <name evidence="1" type="ORF">E2C01_072102</name>
</gene>
<dbReference type="EMBL" id="VSRR010046348">
    <property type="protein sequence ID" value="MPC77643.1"/>
    <property type="molecule type" value="Genomic_DNA"/>
</dbReference>
<evidence type="ECO:0000313" key="1">
    <source>
        <dbReference type="EMBL" id="MPC77643.1"/>
    </source>
</evidence>
<proteinExistence type="predicted"/>
<comment type="caution">
    <text evidence="1">The sequence shown here is derived from an EMBL/GenBank/DDBJ whole genome shotgun (WGS) entry which is preliminary data.</text>
</comment>
<keyword evidence="2" id="KW-1185">Reference proteome</keyword>
<name>A0A5B7I5U5_PORTR</name>